<dbReference type="AlphaFoldDB" id="A0A550CU00"/>
<evidence type="ECO:0000313" key="2">
    <source>
        <dbReference type="Proteomes" id="UP000320762"/>
    </source>
</evidence>
<proteinExistence type="predicted"/>
<gene>
    <name evidence="1" type="ORF">BD626DRAFT_113689</name>
</gene>
<keyword evidence="2" id="KW-1185">Reference proteome</keyword>
<accession>A0A550CU00</accession>
<organism evidence="1 2">
    <name type="scientific">Schizophyllum amplum</name>
    <dbReference type="NCBI Taxonomy" id="97359"/>
    <lineage>
        <taxon>Eukaryota</taxon>
        <taxon>Fungi</taxon>
        <taxon>Dikarya</taxon>
        <taxon>Basidiomycota</taxon>
        <taxon>Agaricomycotina</taxon>
        <taxon>Agaricomycetes</taxon>
        <taxon>Agaricomycetidae</taxon>
        <taxon>Agaricales</taxon>
        <taxon>Schizophyllaceae</taxon>
        <taxon>Schizophyllum</taxon>
    </lineage>
</organism>
<dbReference type="Proteomes" id="UP000320762">
    <property type="component" value="Unassembled WGS sequence"/>
</dbReference>
<dbReference type="EMBL" id="VDMD01000002">
    <property type="protein sequence ID" value="TRM68266.1"/>
    <property type="molecule type" value="Genomic_DNA"/>
</dbReference>
<sequence>MTPALNLCAASCISRGPHADARPFPVPSLRSLYTVIWQASTYGRTRFRTLFRACASSTDTECQLQFVNSRPAMRISLLDLRDASQRLMTPSPDV</sequence>
<protein>
    <submittedName>
        <fullName evidence="1">Uncharacterized protein</fullName>
    </submittedName>
</protein>
<evidence type="ECO:0000313" key="1">
    <source>
        <dbReference type="EMBL" id="TRM68266.1"/>
    </source>
</evidence>
<name>A0A550CU00_9AGAR</name>
<comment type="caution">
    <text evidence="1">The sequence shown here is derived from an EMBL/GenBank/DDBJ whole genome shotgun (WGS) entry which is preliminary data.</text>
</comment>
<reference evidence="1 2" key="1">
    <citation type="journal article" date="2019" name="New Phytol.">
        <title>Comparative genomics reveals unique wood-decay strategies and fruiting body development in the Schizophyllaceae.</title>
        <authorList>
            <person name="Almasi E."/>
            <person name="Sahu N."/>
            <person name="Krizsan K."/>
            <person name="Balint B."/>
            <person name="Kovacs G.M."/>
            <person name="Kiss B."/>
            <person name="Cseklye J."/>
            <person name="Drula E."/>
            <person name="Henrissat B."/>
            <person name="Nagy I."/>
            <person name="Chovatia M."/>
            <person name="Adam C."/>
            <person name="LaButti K."/>
            <person name="Lipzen A."/>
            <person name="Riley R."/>
            <person name="Grigoriev I.V."/>
            <person name="Nagy L.G."/>
        </authorList>
    </citation>
    <scope>NUCLEOTIDE SEQUENCE [LARGE SCALE GENOMIC DNA]</scope>
    <source>
        <strain evidence="1 2">NL-1724</strain>
    </source>
</reference>